<evidence type="ECO:0000313" key="1">
    <source>
        <dbReference type="EMBL" id="QCD40836.1"/>
    </source>
</evidence>
<evidence type="ECO:0000313" key="2">
    <source>
        <dbReference type="Proteomes" id="UP000297149"/>
    </source>
</evidence>
<gene>
    <name evidence="1" type="ORF">E7747_00005</name>
</gene>
<dbReference type="Proteomes" id="UP000297149">
    <property type="component" value="Chromosome"/>
</dbReference>
<organism evidence="1 2">
    <name type="scientific">Duncaniella dubosii</name>
    <dbReference type="NCBI Taxonomy" id="2518971"/>
    <lineage>
        <taxon>Bacteria</taxon>
        <taxon>Pseudomonadati</taxon>
        <taxon>Bacteroidota</taxon>
        <taxon>Bacteroidia</taxon>
        <taxon>Bacteroidales</taxon>
        <taxon>Muribaculaceae</taxon>
        <taxon>Duncaniella</taxon>
    </lineage>
</organism>
<dbReference type="AlphaFoldDB" id="A0A4P7VZ49"/>
<sequence length="73" mass="8432">MKNSIFYDNNVKYCVVDLTLDNTTLSLATTAVENEALISFKAVALRIYSAEFDYIWQRRFGKIFYPPIIQCPS</sequence>
<proteinExistence type="predicted"/>
<dbReference type="EMBL" id="CP039396">
    <property type="protein sequence ID" value="QCD40836.1"/>
    <property type="molecule type" value="Genomic_DNA"/>
</dbReference>
<protein>
    <submittedName>
        <fullName evidence="1">Uncharacterized protein</fullName>
    </submittedName>
</protein>
<keyword evidence="2" id="KW-1185">Reference proteome</keyword>
<name>A0A4P7VZ49_9BACT</name>
<accession>A0A4P7VZ49</accession>
<reference evidence="2" key="1">
    <citation type="submission" date="2019-02" db="EMBL/GenBank/DDBJ databases">
        <title>Isolation and identification of novel species under the genus Muribaculum.</title>
        <authorList>
            <person name="Miyake S."/>
            <person name="Ding Y."/>
            <person name="Low A."/>
            <person name="Soh M."/>
            <person name="Seedorf H."/>
        </authorList>
    </citation>
    <scope>NUCLEOTIDE SEQUENCE [LARGE SCALE GENOMIC DNA]</scope>
    <source>
        <strain evidence="2">H5</strain>
    </source>
</reference>
<dbReference type="KEGG" id="ddb:E7747_00005"/>
<dbReference type="RefSeq" id="WP_136413269.1">
    <property type="nucleotide sequence ID" value="NZ_CP039396.1"/>
</dbReference>